<evidence type="ECO:0000259" key="2">
    <source>
        <dbReference type="Pfam" id="PF18962"/>
    </source>
</evidence>
<dbReference type="Pfam" id="PF18962">
    <property type="entry name" value="Por_Secre_tail"/>
    <property type="match status" value="1"/>
</dbReference>
<feature type="signal peptide" evidence="1">
    <location>
        <begin position="1"/>
        <end position="23"/>
    </location>
</feature>
<dbReference type="RefSeq" id="WP_169664932.1">
    <property type="nucleotide sequence ID" value="NZ_CP076132.1"/>
</dbReference>
<dbReference type="KEGG" id="fya:KMW28_03155"/>
<protein>
    <submittedName>
        <fullName evidence="3">T9SS type A sorting domain-containing protein</fullName>
    </submittedName>
</protein>
<keyword evidence="1" id="KW-0732">Signal</keyword>
<evidence type="ECO:0000313" key="3">
    <source>
        <dbReference type="EMBL" id="QWG02588.1"/>
    </source>
</evidence>
<proteinExistence type="predicted"/>
<dbReference type="Proteomes" id="UP000678679">
    <property type="component" value="Chromosome 1"/>
</dbReference>
<keyword evidence="4" id="KW-1185">Reference proteome</keyword>
<name>A0AAX1NA07_9BACT</name>
<accession>A0AAX1NA07</accession>
<dbReference type="AlphaFoldDB" id="A0AAX1NA07"/>
<dbReference type="InterPro" id="IPR026444">
    <property type="entry name" value="Secre_tail"/>
</dbReference>
<gene>
    <name evidence="3" type="ORF">KMW28_03155</name>
</gene>
<sequence>MKKMKLLPFFMSILVFTFSNLFAKQVIHHSGGRYNRVVVHDYDTLQIDGNLIIDANSNLPSLYSTYDHTSPSVRYHEGRHGYIRVKHGGVLFVTGNIIIVSVDEDDETKVEGDLVVGGDLTINYRIHGDDDEPMNFKNYGTTVVAGNLNLNGPTKLDEDETLRFYNYGEMLVMKNFTTHNHVQIRTGTDHHHHPKLFVTGNTRFEGYTRHHGDDDEWSVIAPDHNHYKTPFTHVGTMDQRSQQFMTYTHNHHSNVQQVDNLKPLIDPHTQFLIDRFLGQNHIDISLPIEMETFTSKVKDDYVILHWATASESNSDHFELERSYDGQHYEKVRKDISAAGNSSVELKYNVIDNEVHNGHIYYRLSEVDFDGAVQSWSTEIIMRHLTETESPIVIYPNPSDREINIDFSSNETNTLEIDLVAASTGQKINLFQVNDGMGNHHIINVENINNGQYVLLIFDHGRLIKRQHMIIQHQ</sequence>
<evidence type="ECO:0000256" key="1">
    <source>
        <dbReference type="SAM" id="SignalP"/>
    </source>
</evidence>
<organism evidence="3 4">
    <name type="scientific">Flammeovirga yaeyamensis</name>
    <dbReference type="NCBI Taxonomy" id="367791"/>
    <lineage>
        <taxon>Bacteria</taxon>
        <taxon>Pseudomonadati</taxon>
        <taxon>Bacteroidota</taxon>
        <taxon>Cytophagia</taxon>
        <taxon>Cytophagales</taxon>
        <taxon>Flammeovirgaceae</taxon>
        <taxon>Flammeovirga</taxon>
    </lineage>
</organism>
<feature type="chain" id="PRO_5043342851" evidence="1">
    <location>
        <begin position="24"/>
        <end position="473"/>
    </location>
</feature>
<dbReference type="EMBL" id="CP076132">
    <property type="protein sequence ID" value="QWG02588.1"/>
    <property type="molecule type" value="Genomic_DNA"/>
</dbReference>
<evidence type="ECO:0000313" key="4">
    <source>
        <dbReference type="Proteomes" id="UP000678679"/>
    </source>
</evidence>
<feature type="domain" description="Secretion system C-terminal sorting" evidence="2">
    <location>
        <begin position="393"/>
        <end position="462"/>
    </location>
</feature>
<reference evidence="3 4" key="1">
    <citation type="submission" date="2021-05" db="EMBL/GenBank/DDBJ databases">
        <title>Comparative genomic studies on the polysaccharide-degrading batcterial strains of the Flammeovirga genus.</title>
        <authorList>
            <person name="Zewei F."/>
            <person name="Zheng Z."/>
            <person name="Yu L."/>
            <person name="Ruyue G."/>
            <person name="Yanhong M."/>
            <person name="Yuanyuan C."/>
            <person name="Jingyan G."/>
            <person name="Wenjun H."/>
        </authorList>
    </citation>
    <scope>NUCLEOTIDE SEQUENCE [LARGE SCALE GENOMIC DNA]</scope>
    <source>
        <strain evidence="3 4">NBRC:100898</strain>
    </source>
</reference>